<evidence type="ECO:0000256" key="4">
    <source>
        <dbReference type="ARBA" id="ARBA00023002"/>
    </source>
</evidence>
<dbReference type="AlphaFoldDB" id="I0YQR8"/>
<dbReference type="KEGG" id="csl:COCSUDRAFT_33874"/>
<comment type="caution">
    <text evidence="7">The sequence shown here is derived from an EMBL/GenBank/DDBJ whole genome shotgun (WGS) entry which is preliminary data.</text>
</comment>
<dbReference type="PANTHER" id="PTHR30468:SF1">
    <property type="entry name" value="ALPHA-KETOGLUTARATE-DEPENDENT SULFONATE DIOXYGENASE"/>
    <property type="match status" value="1"/>
</dbReference>
<dbReference type="GO" id="GO:0046872">
    <property type="term" value="F:metal ion binding"/>
    <property type="evidence" value="ECO:0007669"/>
    <property type="project" value="UniProtKB-KW"/>
</dbReference>
<sequence length="367" mass="41036">MKLSTTHRNSSTAVTCSTTRAPTFVPAVLHSRYHTATITCFQETARRAASLPEIKEHAKSLGIEFRPLNPVFGAEVIGVDLSQPLPDSTKALLQDAQWQYGVTLYRGQTMGPAEESSFLQSFPHDESAIAEERFCNGFFPERVPGHPMLAVRGKTSFVPVWHMDKNELVCPPELCSIYMLKAPTVGGETLYASAVHAYELLSPEKKAFFETLQCEYRADSAFRGLTIDDNGVWRVDDVEAAVKLADAEPVELKYGPRYMVHPLVIRDPYTGLKSIFYNTALFTNFVGYSRQQSREILEEALVAATAPELVVEMKWQPGDFVIWSNRMVFHSNTPDVMFDASERLFHLAFLDSKTPVVAARESVQSTV</sequence>
<dbReference type="eggNOG" id="ENOG502S204">
    <property type="taxonomic scope" value="Eukaryota"/>
</dbReference>
<reference evidence="7 8" key="1">
    <citation type="journal article" date="2012" name="Genome Biol.">
        <title>The genome of the polar eukaryotic microalga coccomyxa subellipsoidea reveals traits of cold adaptation.</title>
        <authorList>
            <person name="Blanc G."/>
            <person name="Agarkova I."/>
            <person name="Grimwood J."/>
            <person name="Kuo A."/>
            <person name="Brueggeman A."/>
            <person name="Dunigan D."/>
            <person name="Gurnon J."/>
            <person name="Ladunga I."/>
            <person name="Lindquist E."/>
            <person name="Lucas S."/>
            <person name="Pangilinan J."/>
            <person name="Proschold T."/>
            <person name="Salamov A."/>
            <person name="Schmutz J."/>
            <person name="Weeks D."/>
            <person name="Yamada T."/>
            <person name="Claverie J.M."/>
            <person name="Grigoriev I."/>
            <person name="Van Etten J."/>
            <person name="Lomsadze A."/>
            <person name="Borodovsky M."/>
        </authorList>
    </citation>
    <scope>NUCLEOTIDE SEQUENCE [LARGE SCALE GENOMIC DNA]</scope>
    <source>
        <strain evidence="7 8">C-169</strain>
    </source>
</reference>
<dbReference type="Proteomes" id="UP000007264">
    <property type="component" value="Unassembled WGS sequence"/>
</dbReference>
<dbReference type="RefSeq" id="XP_005645281.1">
    <property type="nucleotide sequence ID" value="XM_005645224.1"/>
</dbReference>
<evidence type="ECO:0000256" key="5">
    <source>
        <dbReference type="ARBA" id="ARBA00023004"/>
    </source>
</evidence>
<evidence type="ECO:0000256" key="1">
    <source>
        <dbReference type="ARBA" id="ARBA00005896"/>
    </source>
</evidence>
<evidence type="ECO:0000256" key="3">
    <source>
        <dbReference type="ARBA" id="ARBA00022964"/>
    </source>
</evidence>
<accession>I0YQR8</accession>
<evidence type="ECO:0000313" key="7">
    <source>
        <dbReference type="EMBL" id="EIE20737.1"/>
    </source>
</evidence>
<dbReference type="Gene3D" id="3.60.130.10">
    <property type="entry name" value="Clavaminate synthase-like"/>
    <property type="match status" value="1"/>
</dbReference>
<proteinExistence type="inferred from homology"/>
<dbReference type="GeneID" id="17038716"/>
<dbReference type="Pfam" id="PF02668">
    <property type="entry name" value="TauD"/>
    <property type="match status" value="1"/>
</dbReference>
<keyword evidence="5" id="KW-0408">Iron</keyword>
<keyword evidence="2" id="KW-0479">Metal-binding</keyword>
<comment type="similarity">
    <text evidence="1">Belongs to the TfdA dioxygenase family.</text>
</comment>
<dbReference type="GO" id="GO:0016706">
    <property type="term" value="F:2-oxoglutarate-dependent dioxygenase activity"/>
    <property type="evidence" value="ECO:0007669"/>
    <property type="project" value="TreeGrafter"/>
</dbReference>
<dbReference type="OrthoDB" id="564011at2759"/>
<dbReference type="InterPro" id="IPR003819">
    <property type="entry name" value="TauD/TfdA-like"/>
</dbReference>
<name>I0YQR8_COCSC</name>
<dbReference type="GO" id="GO:0005737">
    <property type="term" value="C:cytoplasm"/>
    <property type="evidence" value="ECO:0007669"/>
    <property type="project" value="TreeGrafter"/>
</dbReference>
<evidence type="ECO:0000259" key="6">
    <source>
        <dbReference type="Pfam" id="PF02668"/>
    </source>
</evidence>
<dbReference type="PANTHER" id="PTHR30468">
    <property type="entry name" value="ALPHA-KETOGLUTARATE-DEPENDENT SULFONATE DIOXYGENASE"/>
    <property type="match status" value="1"/>
</dbReference>
<keyword evidence="4" id="KW-0560">Oxidoreductase</keyword>
<evidence type="ECO:0000313" key="8">
    <source>
        <dbReference type="Proteomes" id="UP000007264"/>
    </source>
</evidence>
<dbReference type="EMBL" id="AGSI01000014">
    <property type="protein sequence ID" value="EIE20737.1"/>
    <property type="molecule type" value="Genomic_DNA"/>
</dbReference>
<organism evidence="7 8">
    <name type="scientific">Coccomyxa subellipsoidea (strain C-169)</name>
    <name type="common">Green microalga</name>
    <dbReference type="NCBI Taxonomy" id="574566"/>
    <lineage>
        <taxon>Eukaryota</taxon>
        <taxon>Viridiplantae</taxon>
        <taxon>Chlorophyta</taxon>
        <taxon>core chlorophytes</taxon>
        <taxon>Trebouxiophyceae</taxon>
        <taxon>Trebouxiophyceae incertae sedis</taxon>
        <taxon>Coccomyxaceae</taxon>
        <taxon>Coccomyxa</taxon>
        <taxon>Coccomyxa subellipsoidea</taxon>
    </lineage>
</organism>
<protein>
    <submittedName>
        <fullName evidence="7">Clavaminate synthase-like protein</fullName>
    </submittedName>
</protein>
<keyword evidence="8" id="KW-1185">Reference proteome</keyword>
<gene>
    <name evidence="7" type="ORF">COCSUDRAFT_33874</name>
</gene>
<keyword evidence="3" id="KW-0223">Dioxygenase</keyword>
<evidence type="ECO:0000256" key="2">
    <source>
        <dbReference type="ARBA" id="ARBA00022723"/>
    </source>
</evidence>
<dbReference type="InterPro" id="IPR051323">
    <property type="entry name" value="AtsK-like"/>
</dbReference>
<feature type="domain" description="TauD/TfdA-like" evidence="6">
    <location>
        <begin position="64"/>
        <end position="343"/>
    </location>
</feature>
<dbReference type="InterPro" id="IPR042098">
    <property type="entry name" value="TauD-like_sf"/>
</dbReference>
<dbReference type="SUPFAM" id="SSF51197">
    <property type="entry name" value="Clavaminate synthase-like"/>
    <property type="match status" value="1"/>
</dbReference>